<protein>
    <submittedName>
        <fullName evidence="1">Glycosyltransferase</fullName>
    </submittedName>
</protein>
<accession>A0A7T2YRV0</accession>
<keyword evidence="2" id="KW-1185">Reference proteome</keyword>
<evidence type="ECO:0000313" key="1">
    <source>
        <dbReference type="EMBL" id="QPS80724.1"/>
    </source>
</evidence>
<dbReference type="RefSeq" id="WP_016450950.1">
    <property type="nucleotide sequence ID" value="NZ_CP065748.1"/>
</dbReference>
<proteinExistence type="predicted"/>
<sequence>MARILLLSLSPLVSDPRVMRQIQALRDGHELNVLGFGPRPEGVHAFAAVPQVRPGGWASVGNAALLALRCHRRYYWRHAQIKALMQAARQLPVQDFDLVLANDVMALPAALRLAGGAPVWLDAHEYAPREFEDRLAWRLLLGPFFDGLCRRELVHVARMSTVCDGIACEYTERYGLPVAVLPNCPEPVNLGARPVAADRIRMIHHGAAIASRRIESMIDLMQHLDARFELDLMLVAQEGGYLESLRRRAQGQPRIRFLDPVPMADIAARTNDYDIGLFLLEPTNFNYLHALPNKFFEFMQARLAIAIGPSPEMQALVQAHGCGVVADSFAPADLARRLNALTSLEIFAMKQASGLAAQRFNAVATRSWLRDEVQAVLDGAVPAGG</sequence>
<organism evidence="1 2">
    <name type="scientific">Delftia lacustris</name>
    <dbReference type="NCBI Taxonomy" id="558537"/>
    <lineage>
        <taxon>Bacteria</taxon>
        <taxon>Pseudomonadati</taxon>
        <taxon>Pseudomonadota</taxon>
        <taxon>Betaproteobacteria</taxon>
        <taxon>Burkholderiales</taxon>
        <taxon>Comamonadaceae</taxon>
        <taxon>Delftia</taxon>
    </lineage>
</organism>
<dbReference type="GO" id="GO:0016740">
    <property type="term" value="F:transferase activity"/>
    <property type="evidence" value="ECO:0007669"/>
    <property type="project" value="UniProtKB-KW"/>
</dbReference>
<reference evidence="1 2" key="1">
    <citation type="submission" date="2020-12" db="EMBL/GenBank/DDBJ databases">
        <title>FDA dAtabase for Regulatory Grade micrObial Sequences (FDA-ARGOS): Supporting development and validation of Infectious Disease Dx tests.</title>
        <authorList>
            <person name="Sproer C."/>
            <person name="Gronow S."/>
            <person name="Severitt S."/>
            <person name="Schroder I."/>
            <person name="Tallon L."/>
            <person name="Sadzewicz L."/>
            <person name="Zhao X."/>
            <person name="Boylan J."/>
            <person name="Ott S."/>
            <person name="Bowen H."/>
            <person name="Vavikolanu K."/>
            <person name="Mehta A."/>
            <person name="Aluvathingal J."/>
            <person name="Nadendla S."/>
            <person name="Lowell S."/>
            <person name="Myers T."/>
            <person name="Yan Y."/>
            <person name="Sichtig H."/>
        </authorList>
    </citation>
    <scope>NUCLEOTIDE SEQUENCE [LARGE SCALE GENOMIC DNA]</scope>
    <source>
        <strain evidence="1 2">FDAARGOS_890</strain>
    </source>
</reference>
<gene>
    <name evidence="1" type="ORF">I6G47_27705</name>
</gene>
<dbReference type="EMBL" id="CP065748">
    <property type="protein sequence ID" value="QPS80724.1"/>
    <property type="molecule type" value="Genomic_DNA"/>
</dbReference>
<dbReference type="Gene3D" id="3.40.50.2000">
    <property type="entry name" value="Glycogen Phosphorylase B"/>
    <property type="match status" value="2"/>
</dbReference>
<dbReference type="AlphaFoldDB" id="A0A7T2YRV0"/>
<name>A0A7T2YRV0_9BURK</name>
<dbReference type="Proteomes" id="UP000595064">
    <property type="component" value="Chromosome"/>
</dbReference>
<keyword evidence="1" id="KW-0808">Transferase</keyword>
<dbReference type="KEGG" id="dla:I6G47_27705"/>
<evidence type="ECO:0000313" key="2">
    <source>
        <dbReference type="Proteomes" id="UP000595064"/>
    </source>
</evidence>
<dbReference type="SUPFAM" id="SSF53756">
    <property type="entry name" value="UDP-Glycosyltransferase/glycogen phosphorylase"/>
    <property type="match status" value="1"/>
</dbReference>